<gene>
    <name evidence="2" type="ORF">OSB04_006070</name>
</gene>
<sequence>MVGDGDFSFSLSLATSFQSGENMVPTTIDSYYDAIEKHKKAPGNLELLKQLGGQVFHVVDATTMAANFSLRRRMYDRIIFNFPNARYCEDFEAHPDMIMSHQRLVHGFIGNATKMLQPRTGKVHVTHKTQYPFNEWELTKIAYQCGLMLFEYRDFNVGDYPGYTNKRGAGSKPDKPFPLELSKTFKFLPLGKSLSTSRTILHLEVRVAVVGGFLTQENSQMKNKKDD</sequence>
<evidence type="ECO:0000259" key="1">
    <source>
        <dbReference type="Pfam" id="PF10354"/>
    </source>
</evidence>
<feature type="domain" description="25S rRNA (uridine-N(3))-methyltransferase BMT5-like" evidence="1">
    <location>
        <begin position="1"/>
        <end position="167"/>
    </location>
</feature>
<dbReference type="GO" id="GO:0070475">
    <property type="term" value="P:rRNA base methylation"/>
    <property type="evidence" value="ECO:0007669"/>
    <property type="project" value="InterPro"/>
</dbReference>
<evidence type="ECO:0000313" key="2">
    <source>
        <dbReference type="EMBL" id="KAJ9560910.1"/>
    </source>
</evidence>
<dbReference type="AlphaFoldDB" id="A0AA38TH88"/>
<keyword evidence="3" id="KW-1185">Reference proteome</keyword>
<accession>A0AA38TH88</accession>
<dbReference type="PANTHER" id="PTHR11538">
    <property type="entry name" value="PHENYLALANYL-TRNA SYNTHETASE"/>
    <property type="match status" value="1"/>
</dbReference>
<dbReference type="InterPro" id="IPR019446">
    <property type="entry name" value="BMT5-like"/>
</dbReference>
<organism evidence="2 3">
    <name type="scientific">Centaurea solstitialis</name>
    <name type="common">yellow star-thistle</name>
    <dbReference type="NCBI Taxonomy" id="347529"/>
    <lineage>
        <taxon>Eukaryota</taxon>
        <taxon>Viridiplantae</taxon>
        <taxon>Streptophyta</taxon>
        <taxon>Embryophyta</taxon>
        <taxon>Tracheophyta</taxon>
        <taxon>Spermatophyta</taxon>
        <taxon>Magnoliopsida</taxon>
        <taxon>eudicotyledons</taxon>
        <taxon>Gunneridae</taxon>
        <taxon>Pentapetalae</taxon>
        <taxon>asterids</taxon>
        <taxon>campanulids</taxon>
        <taxon>Asterales</taxon>
        <taxon>Asteraceae</taxon>
        <taxon>Carduoideae</taxon>
        <taxon>Cardueae</taxon>
        <taxon>Centaureinae</taxon>
        <taxon>Centaurea</taxon>
    </lineage>
</organism>
<name>A0AA38TH88_9ASTR</name>
<dbReference type="Proteomes" id="UP001172457">
    <property type="component" value="Chromosome 2"/>
</dbReference>
<comment type="caution">
    <text evidence="2">The sequence shown here is derived from an EMBL/GenBank/DDBJ whole genome shotgun (WGS) entry which is preliminary data.</text>
</comment>
<dbReference type="GO" id="GO:0070042">
    <property type="term" value="F:rRNA (uridine-N3-)-methyltransferase activity"/>
    <property type="evidence" value="ECO:0007669"/>
    <property type="project" value="InterPro"/>
</dbReference>
<protein>
    <recommendedName>
        <fullName evidence="1">25S rRNA (uridine-N(3))-methyltransferase BMT5-like domain-containing protein</fullName>
    </recommendedName>
</protein>
<dbReference type="Pfam" id="PF10354">
    <property type="entry name" value="BMT5-like"/>
    <property type="match status" value="1"/>
</dbReference>
<dbReference type="PANTHER" id="PTHR11538:SF26">
    <property type="entry name" value="FERREDOXIN-FOLD ANTICODON-BINDING DOMAIN-CONTAINING PROTEIN 1"/>
    <property type="match status" value="1"/>
</dbReference>
<dbReference type="EMBL" id="JARYMX010000002">
    <property type="protein sequence ID" value="KAJ9560910.1"/>
    <property type="molecule type" value="Genomic_DNA"/>
</dbReference>
<evidence type="ECO:0000313" key="3">
    <source>
        <dbReference type="Proteomes" id="UP001172457"/>
    </source>
</evidence>
<dbReference type="GO" id="GO:0005737">
    <property type="term" value="C:cytoplasm"/>
    <property type="evidence" value="ECO:0007669"/>
    <property type="project" value="TreeGrafter"/>
</dbReference>
<proteinExistence type="predicted"/>
<reference evidence="2" key="1">
    <citation type="submission" date="2023-03" db="EMBL/GenBank/DDBJ databases">
        <title>Chromosome-scale reference genome and RAD-based genetic map of yellow starthistle (Centaurea solstitialis) reveal putative structural variation and QTLs associated with invader traits.</title>
        <authorList>
            <person name="Reatini B."/>
            <person name="Cang F.A."/>
            <person name="Jiang Q."/>
            <person name="Mckibben M.T.W."/>
            <person name="Barker M.S."/>
            <person name="Rieseberg L.H."/>
            <person name="Dlugosch K.M."/>
        </authorList>
    </citation>
    <scope>NUCLEOTIDE SEQUENCE</scope>
    <source>
        <strain evidence="2">CAN-66</strain>
        <tissue evidence="2">Leaf</tissue>
    </source>
</reference>